<feature type="compositionally biased region" description="Gly residues" evidence="1">
    <location>
        <begin position="231"/>
        <end position="245"/>
    </location>
</feature>
<reference evidence="3" key="1">
    <citation type="submission" date="2009-02" db="EMBL/GenBank/DDBJ databases">
        <title>Annotation of Streptomyces viridochromogenes strain DSM 40736.</title>
        <authorList>
            <consortium name="The Broad Institute Genome Sequencing Platform"/>
            <consortium name="Broad Institute Microbial Sequencing Center"/>
            <person name="Fischbach M."/>
            <person name="Godfrey P."/>
            <person name="Ward D."/>
            <person name="Young S."/>
            <person name="Zeng Q."/>
            <person name="Koehrsen M."/>
            <person name="Alvarado L."/>
            <person name="Berlin A.M."/>
            <person name="Bochicchio J."/>
            <person name="Borenstein D."/>
            <person name="Chapman S.B."/>
            <person name="Chen Z."/>
            <person name="Engels R."/>
            <person name="Freedman E."/>
            <person name="Gellesch M."/>
            <person name="Goldberg J."/>
            <person name="Griggs A."/>
            <person name="Gujja S."/>
            <person name="Heilman E.R."/>
            <person name="Heiman D.I."/>
            <person name="Hepburn T.A."/>
            <person name="Howarth C."/>
            <person name="Jen D."/>
            <person name="Larson L."/>
            <person name="Lewis B."/>
            <person name="Mehta T."/>
            <person name="Park D."/>
            <person name="Pearson M."/>
            <person name="Richards J."/>
            <person name="Roberts A."/>
            <person name="Saif S."/>
            <person name="Shea T.D."/>
            <person name="Shenoy N."/>
            <person name="Sisk P."/>
            <person name="Stolte C."/>
            <person name="Sykes S.N."/>
            <person name="Thomson T."/>
            <person name="Walk T."/>
            <person name="White J."/>
            <person name="Yandava C."/>
            <person name="Straight P."/>
            <person name="Clardy J."/>
            <person name="Hung D."/>
            <person name="Kolter R."/>
            <person name="Mekalanos J."/>
            <person name="Walker S."/>
            <person name="Walsh C.T."/>
            <person name="Wieland-Brown L.C."/>
            <person name="Haas B."/>
            <person name="Nusbaum C."/>
            <person name="Birren B."/>
        </authorList>
    </citation>
    <scope>NUCLEOTIDE SEQUENCE [LARGE SCALE GENOMIC DNA]</scope>
    <source>
        <strain evidence="3">DSM 40736 / JCM 4977 / BCRC 1201 / Tue 494</strain>
    </source>
</reference>
<proteinExistence type="predicted"/>
<dbReference type="HOGENOM" id="CLU_081865_0_0_11"/>
<protein>
    <submittedName>
        <fullName evidence="2">Uncharacterized protein</fullName>
    </submittedName>
</protein>
<feature type="compositionally biased region" description="Basic and acidic residues" evidence="1">
    <location>
        <begin position="253"/>
        <end position="296"/>
    </location>
</feature>
<sequence length="296" mass="30083">MRPPRWPPSARRARSAATPRGPVRAPVSGRAATSSTPGWSGSEPRGAAAPVTSGAPAGPVPRASHWPPCWQNGMVGGVAVAAGTGVLKAPFGRDEPAPGSSVSADVTPPERPLISPSPSDAVQGGSTPDDAPGGTSTGGADGSGRTGDRDDAAPEPGSGDKADRPGEGRGKIAAACRDLREGKGLNGERRRALRDAAGGPRVWKYCKGVLAGADGTATRRGDDDADRGKGANHGKGANQGKGADQGKGANQGRKQDSERDKAERKAQRKAEQRAERQGSGDGHADRNRSARSDKPL</sequence>
<dbReference type="STRING" id="591159.SSQG_04949"/>
<dbReference type="Proteomes" id="UP000004184">
    <property type="component" value="Unassembled WGS sequence"/>
</dbReference>
<dbReference type="EMBL" id="GG657757">
    <property type="protein sequence ID" value="EFL34431.1"/>
    <property type="molecule type" value="Genomic_DNA"/>
</dbReference>
<feature type="compositionally biased region" description="Basic and acidic residues" evidence="1">
    <location>
        <begin position="217"/>
        <end position="229"/>
    </location>
</feature>
<feature type="region of interest" description="Disordered" evidence="1">
    <location>
        <begin position="88"/>
        <end position="296"/>
    </location>
</feature>
<feature type="compositionally biased region" description="Basic and acidic residues" evidence="1">
    <location>
        <begin position="177"/>
        <end position="194"/>
    </location>
</feature>
<dbReference type="eggNOG" id="ENOG503488B">
    <property type="taxonomic scope" value="Bacteria"/>
</dbReference>
<name>D9XB90_STRVT</name>
<evidence type="ECO:0000313" key="3">
    <source>
        <dbReference type="Proteomes" id="UP000004184"/>
    </source>
</evidence>
<feature type="compositionally biased region" description="Basic and acidic residues" evidence="1">
    <location>
        <begin position="146"/>
        <end position="170"/>
    </location>
</feature>
<dbReference type="AlphaFoldDB" id="D9XB90"/>
<organism evidence="2 3">
    <name type="scientific">Streptomyces viridochromogenes (strain DSM 40736 / JCM 4977 / BCRC 1201 / Tue 494)</name>
    <dbReference type="NCBI Taxonomy" id="591159"/>
    <lineage>
        <taxon>Bacteria</taxon>
        <taxon>Bacillati</taxon>
        <taxon>Actinomycetota</taxon>
        <taxon>Actinomycetes</taxon>
        <taxon>Kitasatosporales</taxon>
        <taxon>Streptomycetaceae</taxon>
        <taxon>Streptomyces</taxon>
    </lineage>
</organism>
<accession>D9XB90</accession>
<feature type="region of interest" description="Disordered" evidence="1">
    <location>
        <begin position="1"/>
        <end position="74"/>
    </location>
</feature>
<keyword evidence="3" id="KW-1185">Reference proteome</keyword>
<evidence type="ECO:0000256" key="1">
    <source>
        <dbReference type="SAM" id="MobiDB-lite"/>
    </source>
</evidence>
<evidence type="ECO:0000313" key="2">
    <source>
        <dbReference type="EMBL" id="EFL34431.1"/>
    </source>
</evidence>
<gene>
    <name evidence="2" type="ORF">SSQG_04949</name>
</gene>
<feature type="compositionally biased region" description="Polar residues" evidence="1">
    <location>
        <begin position="116"/>
        <end position="126"/>
    </location>
</feature>
<feature type="compositionally biased region" description="Gly residues" evidence="1">
    <location>
        <begin position="135"/>
        <end position="145"/>
    </location>
</feature>